<reference evidence="2 3" key="1">
    <citation type="submission" date="2013-10" db="EMBL/GenBank/DDBJ databases">
        <authorList>
            <consortium name="International Citrus Genome Consortium"/>
            <person name="Jenkins J."/>
            <person name="Schmutz J."/>
            <person name="Prochnik S."/>
            <person name="Rokhsar D."/>
            <person name="Gmitter F."/>
            <person name="Ollitrault P."/>
            <person name="Machado M."/>
            <person name="Talon M."/>
            <person name="Wincker P."/>
            <person name="Jaillon O."/>
            <person name="Morgante M."/>
        </authorList>
    </citation>
    <scope>NUCLEOTIDE SEQUENCE</scope>
    <source>
        <strain evidence="3">cv. Clemenules</strain>
    </source>
</reference>
<dbReference type="InParanoid" id="V4W945"/>
<organism evidence="2 3">
    <name type="scientific">Citrus clementina</name>
    <name type="common">Clementine</name>
    <name type="synonym">Citrus deliciosa x Citrus sinensis</name>
    <dbReference type="NCBI Taxonomy" id="85681"/>
    <lineage>
        <taxon>Eukaryota</taxon>
        <taxon>Viridiplantae</taxon>
        <taxon>Streptophyta</taxon>
        <taxon>Embryophyta</taxon>
        <taxon>Tracheophyta</taxon>
        <taxon>Spermatophyta</taxon>
        <taxon>Magnoliopsida</taxon>
        <taxon>eudicotyledons</taxon>
        <taxon>Gunneridae</taxon>
        <taxon>Pentapetalae</taxon>
        <taxon>rosids</taxon>
        <taxon>malvids</taxon>
        <taxon>Sapindales</taxon>
        <taxon>Rutaceae</taxon>
        <taxon>Aurantioideae</taxon>
        <taxon>Citrus</taxon>
    </lineage>
</organism>
<proteinExistence type="predicted"/>
<sequence length="212" mass="24572">MININKTTVCVDIKRIDLSHCKWGAEVTKELCYYKRSQLNLYKENTGTFFADTRERTEQSSHAVSEDAVKEAASKPANQVEEEKESPSAENLVPRYGEFVGKEMEEFAKPAEERRKTSTSSSTSASGRSRRRRRRRRRRRSLKKILGELDHHSELDFGFFDDDEETTSRQHNQVLASEYHLCMNMKMPPLDDNMAMKEHLKSWAYAVASTVR</sequence>
<name>V4W945_CITCL</name>
<accession>V4W945</accession>
<evidence type="ECO:0000313" key="2">
    <source>
        <dbReference type="EMBL" id="ESR62779.1"/>
    </source>
</evidence>
<evidence type="ECO:0000313" key="3">
    <source>
        <dbReference type="Proteomes" id="UP000030687"/>
    </source>
</evidence>
<dbReference type="AlphaFoldDB" id="V4W945"/>
<dbReference type="Gramene" id="ESR62779">
    <property type="protein sequence ID" value="ESR62779"/>
    <property type="gene ID" value="CICLE_v10016680mg"/>
</dbReference>
<feature type="region of interest" description="Disordered" evidence="1">
    <location>
        <begin position="108"/>
        <end position="139"/>
    </location>
</feature>
<dbReference type="KEGG" id="cic:CICLE_v10016680mg"/>
<feature type="region of interest" description="Disordered" evidence="1">
    <location>
        <begin position="55"/>
        <end position="94"/>
    </location>
</feature>
<evidence type="ECO:0000256" key="1">
    <source>
        <dbReference type="SAM" id="MobiDB-lite"/>
    </source>
</evidence>
<gene>
    <name evidence="2" type="ORF">CICLE_v10016680mg</name>
</gene>
<protein>
    <submittedName>
        <fullName evidence="2">Uncharacterized protein</fullName>
    </submittedName>
</protein>
<feature type="compositionally biased region" description="Low complexity" evidence="1">
    <location>
        <begin position="118"/>
        <end position="127"/>
    </location>
</feature>
<dbReference type="EMBL" id="KI536312">
    <property type="protein sequence ID" value="ESR62779.1"/>
    <property type="molecule type" value="Genomic_DNA"/>
</dbReference>
<dbReference type="Proteomes" id="UP000030687">
    <property type="component" value="Unassembled WGS sequence"/>
</dbReference>
<keyword evidence="3" id="KW-1185">Reference proteome</keyword>
<feature type="compositionally biased region" description="Basic and acidic residues" evidence="1">
    <location>
        <begin position="55"/>
        <end position="73"/>
    </location>
</feature>
<feature type="compositionally biased region" description="Basic residues" evidence="1">
    <location>
        <begin position="128"/>
        <end position="139"/>
    </location>
</feature>